<comment type="catalytic activity">
    <reaction evidence="12">
        <text>a (3R)-hydroxyacyl-[ACP] + NADP(+) = a 3-oxoacyl-[ACP] + NADPH + H(+)</text>
        <dbReference type="Rhea" id="RHEA:17397"/>
        <dbReference type="Rhea" id="RHEA-COMP:9916"/>
        <dbReference type="Rhea" id="RHEA-COMP:9945"/>
        <dbReference type="ChEBI" id="CHEBI:15378"/>
        <dbReference type="ChEBI" id="CHEBI:57783"/>
        <dbReference type="ChEBI" id="CHEBI:58349"/>
        <dbReference type="ChEBI" id="CHEBI:78776"/>
        <dbReference type="ChEBI" id="CHEBI:78827"/>
        <dbReference type="EC" id="1.1.1.100"/>
    </reaction>
</comment>
<dbReference type="PANTHER" id="PTHR10982:SF21">
    <property type="entry name" value="FATTY ACID SYNTHASE SUBUNIT BETA"/>
    <property type="match status" value="1"/>
</dbReference>
<dbReference type="SUPFAM" id="SSF52151">
    <property type="entry name" value="FabD/lysophospholipase-like"/>
    <property type="match status" value="1"/>
</dbReference>
<dbReference type="Pfam" id="PF18314">
    <property type="entry name" value="FAS_I_H"/>
    <property type="match status" value="1"/>
</dbReference>
<dbReference type="Pfam" id="PF18325">
    <property type="entry name" value="Fas_alpha_ACP"/>
    <property type="match status" value="1"/>
</dbReference>
<dbReference type="EC" id="2.3.1.41" evidence="3"/>
<comment type="caution">
    <text evidence="16">The sequence shown here is derived from an EMBL/GenBank/DDBJ whole genome shotgun (WGS) entry which is preliminary data.</text>
</comment>
<dbReference type="EC" id="1.1.1.100" evidence="2"/>
<sequence length="1601" mass="175822">MDEHDISYHMVVELLAHQFASPVKWTDTHATLFDDHVVERLIEIGPSNTLTTMANQTLASNRYKDYDAAMSINRKILSCKSDSCEIYHHVEAAFNNSAGMPGKGLAKLAASETDRAPVTVPPIIVACQPASETTGDPVITARQVLEFLILHRLNKPAFNLPGSNTITEMVKGQSTLQSEILDDLSSEFNMIPDRAEEMPLEQLAADIQAAGFPGYFGNVSSAVISEVMAAKMPAGFSSENTRGYLERQWGLRQGHQDALLLWAVLEAPKAPIDDEISAKRFLDGVFEKYTKDRDSNIAVSPVSTRQQPNTNEHAGLNFPAEQKIFYRNLLELCARTLQLDSEEDKASKLQSYVGRLQSQVDGWIAEHGVAYVSGIEPIFTREKTWTYDSAWNWALVDLLQTYYNIRTGVLGSQDAAELARITMSIANKSRPGSVEVFNFLLERERRNTNSNLLAVTFLEELLETCLAAWKVPPRFQPDFAPTRPSTVIDIDGIVRVQDIPREGSVSPSTYLDEMSRPQRTAGTPTPWLHLKSRCKREWIYDSGLTKMFFDEAREAISGGISLEDKHVLLTGIRRESIGSEVLCALLSAGAKVAVTTESCSAETTSYLQGLYAEYGSRGSSLTLVACNLASIRDIESLIAWIYLSSESGGLGWDLDCVLPFAGIGEEGRKIDGIDSRSGLDHRRILKNTIHLLGTIKRYKHNITGTGGCGRPVQVVLPLSPNHGIFGGDGLYAESKLGLESLLDKWYSENWSEALSICGCSVGWVRLTSLMGGDNTVTESVEADLGVRTFSTREMAFNIILLLNPNVACLYEDEPVFADFNGHLGCVDGLKAFVDQAQATIREKSDIVRAVRIEDELEAFDTGTLPLADLPQPESMRALLKVGFPKLTDYEDTVRDVDSKLHGMIDPDRVVVITGFGELGPHGNCRTRWEMEAYGQFSLEGCIEMAWIMGLIKHSNTVSAGSPTESDASPSATTQGHCGWIDVASGQPVWDSEVKSRYEKHILEHSGIRVVKPALWNGHSPKAEQMLQEVIIEEDLSPFEVSKDDAVEFKQQHGDKVDVKPLENGHFEVRLRKGALLMIPKALNFGTNVTGQLPTGWNPRRYGLSEEVVSQVDRITLFALVCTAEAFLSSGITDPYELYQYLHVSQVGNCTGTGISGATYLNKVHKSIFKDDSVQRDVLQTFADTVATWVNMLLISSAGPTRTPVSAFATGLESLDTAFDLIVTRKAKVCLVGASDNMEEDEVYKLANIEAINDSRADAARLPTPKDMTRPTASTSKGFVESQGAGIQVVMSARLAIEIGVPIYAIVAFTGMTSDKATRPVATPGKGVLSNAHEVHLLPTGRSAASLSLSVRKNLLNHRLAQIAASRNKGLADTEAAGNRVDAAVIEHYFLRMEADARFSLGNGFWHDSTSIAPIHGSLAVWGLDVDDIAVVSFHGTSSKADDRNEIDIFQRQLQDLDRTAGNVLCGVFQKHLLGHPKGPALSWMLNSCIQILGSGLIPGNTDADNVHHGPRDINFVTIPNRNVQTDKIAAFAIMSFGVGQKSAQAIGVHPRYLFATMGREAYEDYRVKANRRHLRAEQRLETGMMRENMVVLREEPPFHDG</sequence>
<evidence type="ECO:0000256" key="6">
    <source>
        <dbReference type="ARBA" id="ARBA00022553"/>
    </source>
</evidence>
<organism evidence="16 17">
    <name type="scientific">Colletotrichum phormii</name>
    <dbReference type="NCBI Taxonomy" id="359342"/>
    <lineage>
        <taxon>Eukaryota</taxon>
        <taxon>Fungi</taxon>
        <taxon>Dikarya</taxon>
        <taxon>Ascomycota</taxon>
        <taxon>Pezizomycotina</taxon>
        <taxon>Sordariomycetes</taxon>
        <taxon>Hypocreomycetidae</taxon>
        <taxon>Glomerellales</taxon>
        <taxon>Glomerellaceae</taxon>
        <taxon>Colletotrichum</taxon>
        <taxon>Colletotrichum acutatum species complex</taxon>
    </lineage>
</organism>
<dbReference type="RefSeq" id="XP_060439305.1">
    <property type="nucleotide sequence ID" value="XM_060594753.1"/>
</dbReference>
<dbReference type="Gene3D" id="3.40.47.10">
    <property type="match status" value="1"/>
</dbReference>
<evidence type="ECO:0000259" key="15">
    <source>
        <dbReference type="PROSITE" id="PS52004"/>
    </source>
</evidence>
<accession>A0AAJ0E9X6</accession>
<dbReference type="InterPro" id="IPR016039">
    <property type="entry name" value="Thiolase-like"/>
</dbReference>
<dbReference type="EMBL" id="JAHMHQ010000030">
    <property type="protein sequence ID" value="KAK1623310.1"/>
    <property type="molecule type" value="Genomic_DNA"/>
</dbReference>
<dbReference type="PIRSF" id="PIRSF000454">
    <property type="entry name" value="FAS_yeast_alpha"/>
    <property type="match status" value="1"/>
</dbReference>
<evidence type="ECO:0000256" key="2">
    <source>
        <dbReference type="ARBA" id="ARBA00012948"/>
    </source>
</evidence>
<dbReference type="CDD" id="cd00828">
    <property type="entry name" value="elong_cond_enzymes"/>
    <property type="match status" value="1"/>
</dbReference>
<keyword evidence="5 13" id="KW-0596">Phosphopantetheine</keyword>
<dbReference type="InterPro" id="IPR020841">
    <property type="entry name" value="PKS_Beta-ketoAc_synthase_dom"/>
</dbReference>
<dbReference type="InterPro" id="IPR026025">
    <property type="entry name" value="FAS_alpha_yeast"/>
</dbReference>
<evidence type="ECO:0000256" key="3">
    <source>
        <dbReference type="ARBA" id="ARBA00013191"/>
    </source>
</evidence>
<dbReference type="GO" id="GO:0004316">
    <property type="term" value="F:3-oxoacyl-[acyl-carrier-protein] reductase (NADPH) activity"/>
    <property type="evidence" value="ECO:0007669"/>
    <property type="project" value="UniProtKB-EC"/>
</dbReference>
<evidence type="ECO:0000256" key="4">
    <source>
        <dbReference type="ARBA" id="ARBA00014008"/>
    </source>
</evidence>
<dbReference type="Gene3D" id="3.30.70.2490">
    <property type="match status" value="1"/>
</dbReference>
<dbReference type="FunFam" id="3.30.70.2490:FF:000001">
    <property type="entry name" value="Fatty acid synthase subunit alpha"/>
    <property type="match status" value="1"/>
</dbReference>
<name>A0AAJ0E9X6_9PEZI</name>
<keyword evidence="11" id="KW-0275">Fatty acid biosynthesis</keyword>
<evidence type="ECO:0000256" key="12">
    <source>
        <dbReference type="ARBA" id="ARBA00048508"/>
    </source>
</evidence>
<reference evidence="16" key="1">
    <citation type="submission" date="2021-06" db="EMBL/GenBank/DDBJ databases">
        <title>Comparative genomics, transcriptomics and evolutionary studies reveal genomic signatures of adaptation to plant cell wall in hemibiotrophic fungi.</title>
        <authorList>
            <consortium name="DOE Joint Genome Institute"/>
            <person name="Baroncelli R."/>
            <person name="Diaz J.F."/>
            <person name="Benocci T."/>
            <person name="Peng M."/>
            <person name="Battaglia E."/>
            <person name="Haridas S."/>
            <person name="Andreopoulos W."/>
            <person name="Labutti K."/>
            <person name="Pangilinan J."/>
            <person name="Floch G.L."/>
            <person name="Makela M.R."/>
            <person name="Henrissat B."/>
            <person name="Grigoriev I.V."/>
            <person name="Crouch J.A."/>
            <person name="De Vries R.P."/>
            <person name="Sukno S.A."/>
            <person name="Thon M.R."/>
        </authorList>
    </citation>
    <scope>NUCLEOTIDE SEQUENCE</scope>
    <source>
        <strain evidence="16">CBS 102054</strain>
    </source>
</reference>
<dbReference type="GeneID" id="85479615"/>
<dbReference type="InterPro" id="IPR014030">
    <property type="entry name" value="Ketoacyl_synth_N"/>
</dbReference>
<evidence type="ECO:0000313" key="16">
    <source>
        <dbReference type="EMBL" id="KAK1623310.1"/>
    </source>
</evidence>
<dbReference type="GO" id="GO:0004315">
    <property type="term" value="F:3-oxoacyl-[acyl-carrier-protein] synthase activity"/>
    <property type="evidence" value="ECO:0007669"/>
    <property type="project" value="UniProtKB-EC"/>
</dbReference>
<dbReference type="Pfam" id="PF00109">
    <property type="entry name" value="ketoacyl-synt"/>
    <property type="match status" value="1"/>
</dbReference>
<keyword evidence="7 13" id="KW-0808">Transferase</keyword>
<dbReference type="InterPro" id="IPR050830">
    <property type="entry name" value="Fungal_FAS"/>
</dbReference>
<evidence type="ECO:0000256" key="13">
    <source>
        <dbReference type="PIRNR" id="PIRNR000454"/>
    </source>
</evidence>
<dbReference type="Proteomes" id="UP001243989">
    <property type="component" value="Unassembled WGS sequence"/>
</dbReference>
<dbReference type="GO" id="GO:0008897">
    <property type="term" value="F:holo-[acyl-carrier-protein] synthase activity"/>
    <property type="evidence" value="ECO:0007669"/>
    <property type="project" value="InterPro"/>
</dbReference>
<comment type="similarity">
    <text evidence="1 13">Belongs to the thiolase-like superfamily. Fungal fatty acid synthetase subunit alpha family.</text>
</comment>
<feature type="domain" description="Ketosynthase family 3 (KS3)" evidence="15">
    <location>
        <begin position="1026"/>
        <end position="1549"/>
    </location>
</feature>
<dbReference type="SUPFAM" id="SSF53901">
    <property type="entry name" value="Thiolase-like"/>
    <property type="match status" value="2"/>
</dbReference>
<dbReference type="InterPro" id="IPR040899">
    <property type="entry name" value="Fas_alpha_ACP"/>
</dbReference>
<evidence type="ECO:0000256" key="8">
    <source>
        <dbReference type="ARBA" id="ARBA00022832"/>
    </source>
</evidence>
<dbReference type="Pfam" id="PF02801">
    <property type="entry name" value="Ketoacyl-synt_C"/>
    <property type="match status" value="1"/>
</dbReference>
<keyword evidence="11" id="KW-0443">Lipid metabolism</keyword>
<evidence type="ECO:0000256" key="7">
    <source>
        <dbReference type="ARBA" id="ARBA00022679"/>
    </source>
</evidence>
<dbReference type="Gene3D" id="6.10.250.1930">
    <property type="match status" value="1"/>
</dbReference>
<dbReference type="PROSITE" id="PS52004">
    <property type="entry name" value="KS3_2"/>
    <property type="match status" value="1"/>
</dbReference>
<feature type="modified residue" description="O-(pantetheine 4'-phosphoryl)serine" evidence="14">
    <location>
        <position position="174"/>
    </location>
</feature>
<dbReference type="InterPro" id="IPR041550">
    <property type="entry name" value="FASI_helical"/>
</dbReference>
<dbReference type="PANTHER" id="PTHR10982">
    <property type="entry name" value="MALONYL COA-ACYL CARRIER PROTEIN TRANSACYLASE"/>
    <property type="match status" value="1"/>
</dbReference>
<keyword evidence="17" id="KW-1185">Reference proteome</keyword>
<keyword evidence="9" id="KW-0521">NADP</keyword>
<dbReference type="InterPro" id="IPR036291">
    <property type="entry name" value="NAD(P)-bd_dom_sf"/>
</dbReference>
<dbReference type="GO" id="GO:0004312">
    <property type="term" value="F:fatty acid synthase activity"/>
    <property type="evidence" value="ECO:0007669"/>
    <property type="project" value="InterPro"/>
</dbReference>
<dbReference type="InterPro" id="IPR047224">
    <property type="entry name" value="FAS_alpha_su_C"/>
</dbReference>
<evidence type="ECO:0000256" key="1">
    <source>
        <dbReference type="ARBA" id="ARBA00007485"/>
    </source>
</evidence>
<keyword evidence="10" id="KW-0560">Oxidoreductase</keyword>
<dbReference type="GO" id="GO:0005835">
    <property type="term" value="C:fatty acid synthase complex"/>
    <property type="evidence" value="ECO:0007669"/>
    <property type="project" value="InterPro"/>
</dbReference>
<dbReference type="InterPro" id="IPR014031">
    <property type="entry name" value="Ketoacyl_synth_C"/>
</dbReference>
<dbReference type="InterPro" id="IPR016035">
    <property type="entry name" value="Acyl_Trfase/lysoPLipase"/>
</dbReference>
<dbReference type="FunFam" id="3.90.25.70:FF:000001">
    <property type="entry name" value="Fatty acid synthase subunit alpha"/>
    <property type="match status" value="1"/>
</dbReference>
<evidence type="ECO:0000313" key="17">
    <source>
        <dbReference type="Proteomes" id="UP001243989"/>
    </source>
</evidence>
<evidence type="ECO:0000256" key="5">
    <source>
        <dbReference type="ARBA" id="ARBA00022450"/>
    </source>
</evidence>
<evidence type="ECO:0000256" key="14">
    <source>
        <dbReference type="PIRSR" id="PIRSR000454-4"/>
    </source>
</evidence>
<protein>
    <recommendedName>
        <fullName evidence="4">Fatty acid synthase subunit alpha</fullName>
        <ecNumber evidence="2">1.1.1.100</ecNumber>
        <ecNumber evidence="3">2.3.1.41</ecNumber>
    </recommendedName>
</protein>
<evidence type="ECO:0000256" key="11">
    <source>
        <dbReference type="ARBA" id="ARBA00023160"/>
    </source>
</evidence>
<dbReference type="GO" id="GO:0044550">
    <property type="term" value="P:secondary metabolite biosynthetic process"/>
    <property type="evidence" value="ECO:0007669"/>
    <property type="project" value="UniProtKB-ARBA"/>
</dbReference>
<proteinExistence type="inferred from homology"/>
<dbReference type="GO" id="GO:0042759">
    <property type="term" value="P:long-chain fatty acid biosynthetic process"/>
    <property type="evidence" value="ECO:0007669"/>
    <property type="project" value="UniProtKB-UniRule"/>
</dbReference>
<gene>
    <name evidence="16" type="ORF">BDP81DRAFT_475835</name>
</gene>
<dbReference type="Gene3D" id="3.40.50.720">
    <property type="entry name" value="NAD(P)-binding Rossmann-like Domain"/>
    <property type="match status" value="2"/>
</dbReference>
<keyword evidence="8" id="KW-0276">Fatty acid metabolism</keyword>
<keyword evidence="6" id="KW-0597">Phosphoprotein</keyword>
<evidence type="ECO:0000256" key="10">
    <source>
        <dbReference type="ARBA" id="ARBA00023002"/>
    </source>
</evidence>
<dbReference type="Gene3D" id="3.90.25.70">
    <property type="match status" value="1"/>
</dbReference>
<evidence type="ECO:0000256" key="9">
    <source>
        <dbReference type="ARBA" id="ARBA00022857"/>
    </source>
</evidence>
<keyword evidence="11" id="KW-0444">Lipid biosynthesis</keyword>
<dbReference type="SUPFAM" id="SSF51735">
    <property type="entry name" value="NAD(P)-binding Rossmann-fold domains"/>
    <property type="match status" value="1"/>
</dbReference>